<reference evidence="8 9" key="1">
    <citation type="submission" date="2018-09" db="EMBL/GenBank/DDBJ databases">
        <authorList>
            <person name="Postec A."/>
        </authorList>
    </citation>
    <scope>NUCLEOTIDE SEQUENCE [LARGE SCALE GENOMIC DNA]</scope>
    <source>
        <strain evidence="8">70B-A</strain>
    </source>
</reference>
<keyword evidence="2 6" id="KW-0055">Arginine biosynthesis</keyword>
<organism evidence="8 9">
    <name type="scientific">Petrocella atlantisensis</name>
    <dbReference type="NCBI Taxonomy" id="2173034"/>
    <lineage>
        <taxon>Bacteria</taxon>
        <taxon>Bacillati</taxon>
        <taxon>Bacillota</taxon>
        <taxon>Clostridia</taxon>
        <taxon>Lachnospirales</taxon>
        <taxon>Vallitaleaceae</taxon>
        <taxon>Petrocella</taxon>
    </lineage>
</organism>
<dbReference type="InterPro" id="IPR036291">
    <property type="entry name" value="NAD(P)-bd_dom_sf"/>
</dbReference>
<dbReference type="UniPathway" id="UPA00068">
    <property type="reaction ID" value="UER00108"/>
</dbReference>
<evidence type="ECO:0000256" key="1">
    <source>
        <dbReference type="ARBA" id="ARBA00022490"/>
    </source>
</evidence>
<dbReference type="Gene3D" id="3.30.360.10">
    <property type="entry name" value="Dihydrodipicolinate Reductase, domain 2"/>
    <property type="match status" value="1"/>
</dbReference>
<accession>A0A3P7P6B3</accession>
<dbReference type="GO" id="GO:0051287">
    <property type="term" value="F:NAD binding"/>
    <property type="evidence" value="ECO:0007669"/>
    <property type="project" value="InterPro"/>
</dbReference>
<keyword evidence="5 6" id="KW-0560">Oxidoreductase</keyword>
<keyword evidence="3 6" id="KW-0028">Amino-acid biosynthesis</keyword>
<gene>
    <name evidence="6 8" type="primary">argC</name>
    <name evidence="8" type="ORF">PATL70BA_3159</name>
</gene>
<feature type="active site" evidence="6">
    <location>
        <position position="115"/>
    </location>
</feature>
<dbReference type="PANTHER" id="PTHR32338">
    <property type="entry name" value="N-ACETYL-GAMMA-GLUTAMYL-PHOSPHATE REDUCTASE, CHLOROPLASTIC-RELATED-RELATED"/>
    <property type="match status" value="1"/>
</dbReference>
<dbReference type="Gene3D" id="3.40.50.720">
    <property type="entry name" value="NAD(P)-binding Rossmann-like Domain"/>
    <property type="match status" value="1"/>
</dbReference>
<dbReference type="NCBIfam" id="TIGR01851">
    <property type="entry name" value="argC_other"/>
    <property type="match status" value="1"/>
</dbReference>
<dbReference type="InterPro" id="IPR050085">
    <property type="entry name" value="AGPR"/>
</dbReference>
<dbReference type="SUPFAM" id="SSF51735">
    <property type="entry name" value="NAD(P)-binding Rossmann-fold domains"/>
    <property type="match status" value="1"/>
</dbReference>
<evidence type="ECO:0000256" key="3">
    <source>
        <dbReference type="ARBA" id="ARBA00022605"/>
    </source>
</evidence>
<keyword evidence="1 6" id="KW-0963">Cytoplasm</keyword>
<dbReference type="Proteomes" id="UP000279029">
    <property type="component" value="Chromosome"/>
</dbReference>
<protein>
    <recommendedName>
        <fullName evidence="6">N-acetyl-gamma-glutamyl-phosphate reductase</fullName>
        <shortName evidence="6">AGPR</shortName>
        <ecNumber evidence="6">1.2.1.38</ecNumber>
    </recommendedName>
    <alternativeName>
        <fullName evidence="6">N-acetyl-glutamate semialdehyde dehydrogenase</fullName>
        <shortName evidence="6">NAGSA dehydrogenase</shortName>
    </alternativeName>
</protein>
<proteinExistence type="inferred from homology"/>
<dbReference type="InterPro" id="IPR058924">
    <property type="entry name" value="AGPR_dimerisation_dom"/>
</dbReference>
<dbReference type="GO" id="GO:0006526">
    <property type="term" value="P:L-arginine biosynthetic process"/>
    <property type="evidence" value="ECO:0007669"/>
    <property type="project" value="UniProtKB-UniRule"/>
</dbReference>
<dbReference type="EC" id="1.2.1.38" evidence="6"/>
<evidence type="ECO:0000259" key="7">
    <source>
        <dbReference type="SMART" id="SM00859"/>
    </source>
</evidence>
<dbReference type="InterPro" id="IPR010136">
    <property type="entry name" value="AGPR_type-2"/>
</dbReference>
<name>A0A3P7P6B3_9FIRM</name>
<dbReference type="InterPro" id="IPR000534">
    <property type="entry name" value="Semialdehyde_DH_NAD-bd"/>
</dbReference>
<dbReference type="Pfam" id="PF01118">
    <property type="entry name" value="Semialdhyde_dh"/>
    <property type="match status" value="1"/>
</dbReference>
<dbReference type="GO" id="GO:0005737">
    <property type="term" value="C:cytoplasm"/>
    <property type="evidence" value="ECO:0007669"/>
    <property type="project" value="UniProtKB-SubCell"/>
</dbReference>
<dbReference type="GO" id="GO:0003942">
    <property type="term" value="F:N-acetyl-gamma-glutamyl-phosphate reductase activity"/>
    <property type="evidence" value="ECO:0007669"/>
    <property type="project" value="UniProtKB-UniRule"/>
</dbReference>
<dbReference type="RefSeq" id="WP_197715766.1">
    <property type="nucleotide sequence ID" value="NZ_LR130778.1"/>
</dbReference>
<comment type="similarity">
    <text evidence="6">Belongs to the NAGSA dehydrogenase family. Type 2 subfamily.</text>
</comment>
<dbReference type="KEGG" id="cbar:PATL70BA_3159"/>
<dbReference type="PANTHER" id="PTHR32338:SF10">
    <property type="entry name" value="N-ACETYL-GAMMA-GLUTAMYL-PHOSPHATE REDUCTASE, CHLOROPLASTIC-RELATED"/>
    <property type="match status" value="1"/>
</dbReference>
<dbReference type="CDD" id="cd23935">
    <property type="entry name" value="AGPR_2_C"/>
    <property type="match status" value="1"/>
</dbReference>
<evidence type="ECO:0000256" key="5">
    <source>
        <dbReference type="ARBA" id="ARBA00023002"/>
    </source>
</evidence>
<comment type="function">
    <text evidence="6">Catalyzes the NADPH-dependent reduction of N-acetyl-5-glutamyl phosphate to yield N-acetyl-L-glutamate 5-semialdehyde.</text>
</comment>
<evidence type="ECO:0000313" key="9">
    <source>
        <dbReference type="Proteomes" id="UP000279029"/>
    </source>
</evidence>
<dbReference type="CDD" id="cd17896">
    <property type="entry name" value="AGPR_2_N"/>
    <property type="match status" value="1"/>
</dbReference>
<dbReference type="HAMAP" id="MF_01110">
    <property type="entry name" value="ArgC_type2"/>
    <property type="match status" value="1"/>
</dbReference>
<dbReference type="Pfam" id="PF22698">
    <property type="entry name" value="Semialdhyde_dhC_1"/>
    <property type="match status" value="1"/>
</dbReference>
<evidence type="ECO:0000256" key="4">
    <source>
        <dbReference type="ARBA" id="ARBA00022857"/>
    </source>
</evidence>
<feature type="domain" description="Semialdehyde dehydrogenase NAD-binding" evidence="7">
    <location>
        <begin position="3"/>
        <end position="104"/>
    </location>
</feature>
<evidence type="ECO:0000256" key="2">
    <source>
        <dbReference type="ARBA" id="ARBA00022571"/>
    </source>
</evidence>
<evidence type="ECO:0000256" key="6">
    <source>
        <dbReference type="HAMAP-Rule" id="MF_01110"/>
    </source>
</evidence>
<comment type="catalytic activity">
    <reaction evidence="6">
        <text>N-acetyl-L-glutamate 5-semialdehyde + phosphate + NADP(+) = N-acetyl-L-glutamyl 5-phosphate + NADPH + H(+)</text>
        <dbReference type="Rhea" id="RHEA:21588"/>
        <dbReference type="ChEBI" id="CHEBI:15378"/>
        <dbReference type="ChEBI" id="CHEBI:29123"/>
        <dbReference type="ChEBI" id="CHEBI:43474"/>
        <dbReference type="ChEBI" id="CHEBI:57783"/>
        <dbReference type="ChEBI" id="CHEBI:57936"/>
        <dbReference type="ChEBI" id="CHEBI:58349"/>
        <dbReference type="EC" id="1.2.1.38"/>
    </reaction>
</comment>
<comment type="subcellular location">
    <subcellularLocation>
        <location evidence="6">Cytoplasm</location>
    </subcellularLocation>
</comment>
<dbReference type="SMART" id="SM00859">
    <property type="entry name" value="Semialdhyde_dh"/>
    <property type="match status" value="1"/>
</dbReference>
<dbReference type="AlphaFoldDB" id="A0A3P7P6B3"/>
<evidence type="ECO:0000313" key="8">
    <source>
        <dbReference type="EMBL" id="VDN49080.1"/>
    </source>
</evidence>
<keyword evidence="4 6" id="KW-0521">NADP</keyword>
<dbReference type="SUPFAM" id="SSF55347">
    <property type="entry name" value="Glyceraldehyde-3-phosphate dehydrogenase-like, C-terminal domain"/>
    <property type="match status" value="1"/>
</dbReference>
<sequence length="317" mass="35399">MKKIFVDGLTGTTGLVINERLSHYDEIEILQIDEHKKKDLEEKKKFLNAADIVFLCLPDQAAKESVALIDNPNTKVIDASTAHRTHKDWAYGIPELSEDHRKRIMTSNRVANPGCHASAFALAMYPLVKAGILGDDYPVTVHTLTGYSGGGKELIAKYEDSSEFNPYHQAPRHYGLGLNHKHLPEMKLHAGLSEEPLFNPIVGNFYKGLVATIPIKTSLMKIKKTGREIQQFLADYYKKSYFVRVNPYDSNDNLFDGGFDVTGSNDTNYCDLFVFGNDEKGTMVIMSRLDNLGKGASGAALQNMNIMLGLDEWTHLI</sequence>
<dbReference type="EMBL" id="LR130778">
    <property type="protein sequence ID" value="VDN49080.1"/>
    <property type="molecule type" value="Genomic_DNA"/>
</dbReference>
<keyword evidence="9" id="KW-1185">Reference proteome</keyword>
<comment type="pathway">
    <text evidence="6">Amino-acid biosynthesis; L-arginine biosynthesis; N(2)-acetyl-L-ornithine from L-glutamate: step 3/4.</text>
</comment>